<protein>
    <recommendedName>
        <fullName evidence="13">Acetyl-coenzyme A carboxylase carboxyl transferase subunit beta</fullName>
        <shortName evidence="13">ACCase subunit beta</shortName>
        <shortName evidence="13">Acetyl-CoA carboxylase carboxyltransferase subunit beta</shortName>
        <ecNumber evidence="13">2.1.3.15</ecNumber>
    </recommendedName>
</protein>
<dbReference type="InterPro" id="IPR034733">
    <property type="entry name" value="AcCoA_carboxyl_beta"/>
</dbReference>
<evidence type="ECO:0000256" key="1">
    <source>
        <dbReference type="ARBA" id="ARBA00004496"/>
    </source>
</evidence>
<keyword evidence="9 13" id="KW-0067">ATP-binding</keyword>
<accession>A0A6S6S2Q0</accession>
<evidence type="ECO:0000256" key="13">
    <source>
        <dbReference type="HAMAP-Rule" id="MF_01395"/>
    </source>
</evidence>
<feature type="binding site" evidence="13">
    <location>
        <position position="41"/>
    </location>
    <ligand>
        <name>Zn(2+)</name>
        <dbReference type="ChEBI" id="CHEBI:29105"/>
    </ligand>
</feature>
<evidence type="ECO:0000256" key="10">
    <source>
        <dbReference type="ARBA" id="ARBA00023098"/>
    </source>
</evidence>
<feature type="region of interest" description="Disordered" evidence="14">
    <location>
        <begin position="284"/>
        <end position="335"/>
    </location>
</feature>
<proteinExistence type="inferred from homology"/>
<dbReference type="GO" id="GO:0008270">
    <property type="term" value="F:zinc ion binding"/>
    <property type="evidence" value="ECO:0007669"/>
    <property type="project" value="UniProtKB-UniRule"/>
</dbReference>
<evidence type="ECO:0000256" key="14">
    <source>
        <dbReference type="SAM" id="MobiDB-lite"/>
    </source>
</evidence>
<evidence type="ECO:0000256" key="3">
    <source>
        <dbReference type="ARBA" id="ARBA00022679"/>
    </source>
</evidence>
<feature type="compositionally biased region" description="Basic and acidic residues" evidence="14">
    <location>
        <begin position="325"/>
        <end position="335"/>
    </location>
</feature>
<evidence type="ECO:0000256" key="4">
    <source>
        <dbReference type="ARBA" id="ARBA00022723"/>
    </source>
</evidence>
<evidence type="ECO:0000256" key="6">
    <source>
        <dbReference type="ARBA" id="ARBA00022771"/>
    </source>
</evidence>
<keyword evidence="5 13" id="KW-0547">Nucleotide-binding</keyword>
<dbReference type="HAMAP" id="MF_01395">
    <property type="entry name" value="AcetylCoA_CT_beta"/>
    <property type="match status" value="1"/>
</dbReference>
<dbReference type="GO" id="GO:0009329">
    <property type="term" value="C:acetate CoA-transferase complex"/>
    <property type="evidence" value="ECO:0007669"/>
    <property type="project" value="TreeGrafter"/>
</dbReference>
<comment type="subunit">
    <text evidence="13">Acetyl-CoA carboxylase is a heterohexamer composed of biotin carboxyl carrier protein (AccB), biotin carboxylase (AccC) and two subunits each of ACCase subunit alpha (AccA) and ACCase subunit beta (AccD).</text>
</comment>
<comment type="pathway">
    <text evidence="13">Lipid metabolism; malonyl-CoA biosynthesis; malonyl-CoA from acetyl-CoA: step 1/1.</text>
</comment>
<dbReference type="Pfam" id="PF17848">
    <property type="entry name" value="Zn_ribbon_ACC"/>
    <property type="match status" value="1"/>
</dbReference>
<dbReference type="Gene3D" id="3.90.226.10">
    <property type="entry name" value="2-enoyl-CoA Hydratase, Chain A, domain 1"/>
    <property type="match status" value="1"/>
</dbReference>
<keyword evidence="16" id="KW-0436">Ligase</keyword>
<keyword evidence="13" id="KW-0963">Cytoplasm</keyword>
<keyword evidence="10 13" id="KW-0443">Lipid metabolism</keyword>
<evidence type="ECO:0000256" key="12">
    <source>
        <dbReference type="ARBA" id="ARBA00025280"/>
    </source>
</evidence>
<dbReference type="NCBIfam" id="TIGR00515">
    <property type="entry name" value="accD"/>
    <property type="match status" value="1"/>
</dbReference>
<keyword evidence="8 13" id="KW-0862">Zinc</keyword>
<feature type="binding site" evidence="13">
    <location>
        <position position="44"/>
    </location>
    <ligand>
        <name>Zn(2+)</name>
        <dbReference type="ChEBI" id="CHEBI:29105"/>
    </ligand>
</feature>
<evidence type="ECO:0000256" key="2">
    <source>
        <dbReference type="ARBA" id="ARBA00022516"/>
    </source>
</evidence>
<name>A0A6S6S2Q0_9BACT</name>
<evidence type="ECO:0000259" key="15">
    <source>
        <dbReference type="PROSITE" id="PS50980"/>
    </source>
</evidence>
<dbReference type="GO" id="GO:0005524">
    <property type="term" value="F:ATP binding"/>
    <property type="evidence" value="ECO:0007669"/>
    <property type="project" value="UniProtKB-KW"/>
</dbReference>
<evidence type="ECO:0000256" key="7">
    <source>
        <dbReference type="ARBA" id="ARBA00022832"/>
    </source>
</evidence>
<dbReference type="GO" id="GO:0003989">
    <property type="term" value="F:acetyl-CoA carboxylase activity"/>
    <property type="evidence" value="ECO:0007669"/>
    <property type="project" value="InterPro"/>
</dbReference>
<keyword evidence="11 13" id="KW-0275">Fatty acid biosynthesis</keyword>
<keyword evidence="7 13" id="KW-0276">Fatty acid metabolism</keyword>
<comment type="cofactor">
    <cofactor evidence="13">
        <name>Zn(2+)</name>
        <dbReference type="ChEBI" id="CHEBI:29105"/>
    </cofactor>
    <text evidence="13">Binds 1 zinc ion per subunit.</text>
</comment>
<evidence type="ECO:0000256" key="11">
    <source>
        <dbReference type="ARBA" id="ARBA00023160"/>
    </source>
</evidence>
<evidence type="ECO:0000256" key="9">
    <source>
        <dbReference type="ARBA" id="ARBA00022840"/>
    </source>
</evidence>
<dbReference type="InterPro" id="IPR029045">
    <property type="entry name" value="ClpP/crotonase-like_dom_sf"/>
</dbReference>
<dbReference type="PANTHER" id="PTHR42995">
    <property type="entry name" value="ACETYL-COENZYME A CARBOXYLASE CARBOXYL TRANSFERASE SUBUNIT BETA, CHLOROPLASTIC"/>
    <property type="match status" value="1"/>
</dbReference>
<dbReference type="AlphaFoldDB" id="A0A6S6S2Q0"/>
<dbReference type="PRINTS" id="PR01070">
    <property type="entry name" value="ACCCTRFRASEB"/>
</dbReference>
<organism evidence="16">
    <name type="scientific">uncultured Sulfurovum sp</name>
    <dbReference type="NCBI Taxonomy" id="269237"/>
    <lineage>
        <taxon>Bacteria</taxon>
        <taxon>Pseudomonadati</taxon>
        <taxon>Campylobacterota</taxon>
        <taxon>Epsilonproteobacteria</taxon>
        <taxon>Campylobacterales</taxon>
        <taxon>Sulfurovaceae</taxon>
        <taxon>Sulfurovum</taxon>
        <taxon>environmental samples</taxon>
    </lineage>
</organism>
<gene>
    <name evidence="13" type="primary">accD</name>
    <name evidence="16" type="ORF">HELGO_WM2844</name>
</gene>
<sequence>MFGNLFRKEEEIKETPNQWIKCPKCTSLMYYKEVEAKQHVCPKCNHHFRISARQRIDSIVDKDSFVEMDKTLAPVDPLKFTDKKAYKKRLEEAKSKTGKTSSVVSGSSTIGGRPVEIVVFDFSFMGGSLGSVEGEKIVRGITRAIEKKCGFVIVSASGGARMQESTYSLLQMSKTSAALNRLHQKGLPFISILTDPTMGGVSASFAMLGDIIMAEPGALIGFAGQRVIKQTVGVDLPEGFQRSEFLLEHGLIDMIVDRGNLHQTLSHLFELFENQEEEIEDEILEESKNEPMIEDEPTDVIEDDADETIDVEEEVDVSSLEENTGLEKETESLKV</sequence>
<keyword evidence="3 13" id="KW-0808">Transferase</keyword>
<feature type="compositionally biased region" description="Acidic residues" evidence="14">
    <location>
        <begin position="292"/>
        <end position="316"/>
    </location>
</feature>
<keyword evidence="4 13" id="KW-0479">Metal-binding</keyword>
<feature type="domain" description="CoA carboxyltransferase N-terminal" evidence="15">
    <location>
        <begin position="18"/>
        <end position="287"/>
    </location>
</feature>
<dbReference type="Pfam" id="PF01039">
    <property type="entry name" value="Carboxyl_trans"/>
    <property type="match status" value="1"/>
</dbReference>
<feature type="zinc finger region" description="C4-type" evidence="13">
    <location>
        <begin position="22"/>
        <end position="44"/>
    </location>
</feature>
<dbReference type="EC" id="2.1.3.15" evidence="13"/>
<dbReference type="InterPro" id="IPR011762">
    <property type="entry name" value="COA_CT_N"/>
</dbReference>
<keyword evidence="2 13" id="KW-0444">Lipid biosynthesis</keyword>
<dbReference type="SUPFAM" id="SSF52096">
    <property type="entry name" value="ClpP/crotonase"/>
    <property type="match status" value="1"/>
</dbReference>
<keyword evidence="6 13" id="KW-0863">Zinc-finger</keyword>
<dbReference type="PANTHER" id="PTHR42995:SF5">
    <property type="entry name" value="ACETYL-COENZYME A CARBOXYLASE CARBOXYL TRANSFERASE SUBUNIT BETA, CHLOROPLASTIC"/>
    <property type="match status" value="1"/>
</dbReference>
<evidence type="ECO:0000313" key="16">
    <source>
        <dbReference type="EMBL" id="CAA6803870.1"/>
    </source>
</evidence>
<dbReference type="GO" id="GO:2001295">
    <property type="term" value="P:malonyl-CoA biosynthetic process"/>
    <property type="evidence" value="ECO:0007669"/>
    <property type="project" value="UniProtKB-UniRule"/>
</dbReference>
<evidence type="ECO:0000256" key="8">
    <source>
        <dbReference type="ARBA" id="ARBA00022833"/>
    </source>
</evidence>
<dbReference type="UniPathway" id="UPA00655">
    <property type="reaction ID" value="UER00711"/>
</dbReference>
<dbReference type="GO" id="GO:0006633">
    <property type="term" value="P:fatty acid biosynthetic process"/>
    <property type="evidence" value="ECO:0007669"/>
    <property type="project" value="UniProtKB-KW"/>
</dbReference>
<comment type="function">
    <text evidence="12 13">Component of the acetyl coenzyme A carboxylase (ACC) complex. Biotin carboxylase (BC) catalyzes the carboxylation of biotin on its carrier protein (BCCP) and then the CO(2) group is transferred by the transcarboxylase to acetyl-CoA to form malonyl-CoA.</text>
</comment>
<feature type="binding site" evidence="13">
    <location>
        <position position="22"/>
    </location>
    <ligand>
        <name>Zn(2+)</name>
        <dbReference type="ChEBI" id="CHEBI:29105"/>
    </ligand>
</feature>
<dbReference type="PROSITE" id="PS50980">
    <property type="entry name" value="COA_CT_NTER"/>
    <property type="match status" value="1"/>
</dbReference>
<comment type="similarity">
    <text evidence="13">Belongs to the AccD/PCCB family.</text>
</comment>
<reference evidence="16" key="1">
    <citation type="submission" date="2020-01" db="EMBL/GenBank/DDBJ databases">
        <authorList>
            <person name="Meier V. D."/>
            <person name="Meier V D."/>
        </authorList>
    </citation>
    <scope>NUCLEOTIDE SEQUENCE</scope>
    <source>
        <strain evidence="16">HLG_WM_MAG_01</strain>
    </source>
</reference>
<feature type="binding site" evidence="13">
    <location>
        <position position="25"/>
    </location>
    <ligand>
        <name>Zn(2+)</name>
        <dbReference type="ChEBI" id="CHEBI:29105"/>
    </ligand>
</feature>
<dbReference type="EMBL" id="CACVAS010000030">
    <property type="protein sequence ID" value="CAA6803870.1"/>
    <property type="molecule type" value="Genomic_DNA"/>
</dbReference>
<dbReference type="GO" id="GO:0016743">
    <property type="term" value="F:carboxyl- or carbamoyltransferase activity"/>
    <property type="evidence" value="ECO:0007669"/>
    <property type="project" value="UniProtKB-UniRule"/>
</dbReference>
<dbReference type="InterPro" id="IPR000438">
    <property type="entry name" value="Acetyl_CoA_COase_Trfase_b_su"/>
</dbReference>
<dbReference type="InterPro" id="IPR041010">
    <property type="entry name" value="Znf-ACC"/>
</dbReference>
<comment type="catalytic activity">
    <reaction evidence="13">
        <text>N(6)-carboxybiotinyl-L-lysyl-[protein] + acetyl-CoA = N(6)-biotinyl-L-lysyl-[protein] + malonyl-CoA</text>
        <dbReference type="Rhea" id="RHEA:54728"/>
        <dbReference type="Rhea" id="RHEA-COMP:10505"/>
        <dbReference type="Rhea" id="RHEA-COMP:10506"/>
        <dbReference type="ChEBI" id="CHEBI:57288"/>
        <dbReference type="ChEBI" id="CHEBI:57384"/>
        <dbReference type="ChEBI" id="CHEBI:83144"/>
        <dbReference type="ChEBI" id="CHEBI:83145"/>
        <dbReference type="EC" id="2.1.3.15"/>
    </reaction>
</comment>
<evidence type="ECO:0000256" key="5">
    <source>
        <dbReference type="ARBA" id="ARBA00022741"/>
    </source>
</evidence>
<comment type="subcellular location">
    <subcellularLocation>
        <location evidence="1 13">Cytoplasm</location>
    </subcellularLocation>
</comment>